<dbReference type="InterPro" id="IPR013094">
    <property type="entry name" value="AB_hydrolase_3"/>
</dbReference>
<evidence type="ECO:0000313" key="6">
    <source>
        <dbReference type="Proteomes" id="UP000248925"/>
    </source>
</evidence>
<dbReference type="PROSITE" id="PS01174">
    <property type="entry name" value="LIPASE_GDXG_SER"/>
    <property type="match status" value="1"/>
</dbReference>
<evidence type="ECO:0000256" key="1">
    <source>
        <dbReference type="ARBA" id="ARBA00010515"/>
    </source>
</evidence>
<comment type="caution">
    <text evidence="5">The sequence shown here is derived from an EMBL/GenBank/DDBJ whole genome shotgun (WGS) entry which is preliminary data.</text>
</comment>
<feature type="domain" description="Alpha/beta hydrolase fold-3" evidence="4">
    <location>
        <begin position="83"/>
        <end position="289"/>
    </location>
</feature>
<evidence type="ECO:0000256" key="3">
    <source>
        <dbReference type="PROSITE-ProRule" id="PRU10038"/>
    </source>
</evidence>
<dbReference type="RefSeq" id="WP_111160216.1">
    <property type="nucleotide sequence ID" value="NZ_PCDP01000033.1"/>
</dbReference>
<dbReference type="Gene3D" id="3.40.50.1820">
    <property type="entry name" value="alpha/beta hydrolase"/>
    <property type="match status" value="1"/>
</dbReference>
<comment type="similarity">
    <text evidence="1">Belongs to the 'GDXG' lipolytic enzyme family.</text>
</comment>
<dbReference type="GO" id="GO:0016787">
    <property type="term" value="F:hydrolase activity"/>
    <property type="evidence" value="ECO:0007669"/>
    <property type="project" value="UniProtKB-KW"/>
</dbReference>
<dbReference type="PANTHER" id="PTHR48081">
    <property type="entry name" value="AB HYDROLASE SUPERFAMILY PROTEIN C4A8.06C"/>
    <property type="match status" value="1"/>
</dbReference>
<evidence type="ECO:0000259" key="4">
    <source>
        <dbReference type="Pfam" id="PF07859"/>
    </source>
</evidence>
<dbReference type="AlphaFoldDB" id="A0A2W4CW26"/>
<keyword evidence="2" id="KW-0378">Hydrolase</keyword>
<dbReference type="EMBL" id="PCDP01000033">
    <property type="protein sequence ID" value="PZM14495.1"/>
    <property type="molecule type" value="Genomic_DNA"/>
</dbReference>
<evidence type="ECO:0000256" key="2">
    <source>
        <dbReference type="ARBA" id="ARBA00022801"/>
    </source>
</evidence>
<keyword evidence="6" id="KW-1185">Reference proteome</keyword>
<accession>A0A2W4CW26</accession>
<dbReference type="Proteomes" id="UP000248925">
    <property type="component" value="Unassembled WGS sequence"/>
</dbReference>
<proteinExistence type="inferred from homology"/>
<dbReference type="Pfam" id="PF07859">
    <property type="entry name" value="Abhydrolase_3"/>
    <property type="match status" value="1"/>
</dbReference>
<organism evidence="5 6">
    <name type="scientific">Rhizobium tubonense</name>
    <dbReference type="NCBI Taxonomy" id="484088"/>
    <lineage>
        <taxon>Bacteria</taxon>
        <taxon>Pseudomonadati</taxon>
        <taxon>Pseudomonadota</taxon>
        <taxon>Alphaproteobacteria</taxon>
        <taxon>Hyphomicrobiales</taxon>
        <taxon>Rhizobiaceae</taxon>
        <taxon>Rhizobium/Agrobacterium group</taxon>
        <taxon>Rhizobium</taxon>
    </lineage>
</organism>
<gene>
    <name evidence="5" type="ORF">CPY51_10615</name>
</gene>
<dbReference type="InterPro" id="IPR050300">
    <property type="entry name" value="GDXG_lipolytic_enzyme"/>
</dbReference>
<dbReference type="PANTHER" id="PTHR48081:SF8">
    <property type="entry name" value="ALPHA_BETA HYDROLASE FOLD-3 DOMAIN-CONTAINING PROTEIN-RELATED"/>
    <property type="match status" value="1"/>
</dbReference>
<dbReference type="InterPro" id="IPR033140">
    <property type="entry name" value="Lipase_GDXG_put_SER_AS"/>
</dbReference>
<feature type="active site" evidence="3">
    <location>
        <position position="161"/>
    </location>
</feature>
<dbReference type="FunFam" id="3.40.50.1820:FF:000089">
    <property type="entry name" value="Alpha/beta hydrolase"/>
    <property type="match status" value="1"/>
</dbReference>
<reference evidence="5 6" key="1">
    <citation type="journal article" date="2018" name="Sci. Rep.">
        <title>Rhizobium tumorigenes sp. nov., a novel plant tumorigenic bacterium isolated from cane gall tumors on thornless blackberry.</title>
        <authorList>
            <person name="Kuzmanovi N."/>
            <person name="Smalla K."/>
            <person name="Gronow S."/>
            <person name="PuBawska J."/>
        </authorList>
    </citation>
    <scope>NUCLEOTIDE SEQUENCE [LARGE SCALE GENOMIC DNA]</scope>
    <source>
        <strain evidence="5 6">CCBAU 85046</strain>
    </source>
</reference>
<dbReference type="InterPro" id="IPR029058">
    <property type="entry name" value="AB_hydrolase_fold"/>
</dbReference>
<dbReference type="PROSITE" id="PS01173">
    <property type="entry name" value="LIPASE_GDXG_HIS"/>
    <property type="match status" value="1"/>
</dbReference>
<dbReference type="OrthoDB" id="9806180at2"/>
<name>A0A2W4CW26_9HYPH</name>
<dbReference type="SUPFAM" id="SSF53474">
    <property type="entry name" value="alpha/beta-Hydrolases"/>
    <property type="match status" value="1"/>
</dbReference>
<evidence type="ECO:0000313" key="5">
    <source>
        <dbReference type="EMBL" id="PZM14495.1"/>
    </source>
</evidence>
<protein>
    <submittedName>
        <fullName evidence="5">Lipase</fullName>
    </submittedName>
</protein>
<sequence length="317" mass="34444">MLGEIDNGARRVLDMGVKERPRRFETGTPEEARIDYDAGCPLLQGEREVVACVEDRRIVGPNGPIAVRIYRGIGAPAERGPGLLYLHGGGWVVGNLESHDEICRWFANLGACSVVCPDYRLAPEHKFPAGLMDCAATLAFMASSAGELGIDPRRIAVAGDSAGGNLAAVVALLSRSDDGPPIAAQLLLYPNTDAAQTADSYRRFSEGFGLTAATMRWFRDHYVRDADDIADWKVSPLRAESLREAAPAFVAIASYDILADEGTAYARRLDDDGVRVVMRLWTGQIHGFVSMGKYIRDARQAVEEAVAAWRSFEEAAD</sequence>
<dbReference type="InterPro" id="IPR002168">
    <property type="entry name" value="Lipase_GDXG_HIS_AS"/>
</dbReference>